<feature type="transmembrane region" description="Helical" evidence="1">
    <location>
        <begin position="7"/>
        <end position="23"/>
    </location>
</feature>
<evidence type="ECO:0000256" key="1">
    <source>
        <dbReference type="SAM" id="Phobius"/>
    </source>
</evidence>
<feature type="transmembrane region" description="Helical" evidence="1">
    <location>
        <begin position="53"/>
        <end position="70"/>
    </location>
</feature>
<sequence>MTFNKVFYGIWAVLFALFAYWQINDPDPELWVSVYVVAIIFCLLGFKGIFPKIPLTVVVVVCLVGAALYWQGEVGSWVSQEVEQHNLSMKNDFMEESRESFGLLIISLVMLPGLIKAWKK</sequence>
<dbReference type="STRING" id="388413.ALPR1_05975"/>
<dbReference type="Pfam" id="PF15071">
    <property type="entry name" value="TMEM220"/>
    <property type="match status" value="1"/>
</dbReference>
<feature type="transmembrane region" description="Helical" evidence="1">
    <location>
        <begin position="100"/>
        <end position="118"/>
    </location>
</feature>
<accession>A3HYW1</accession>
<proteinExistence type="predicted"/>
<dbReference type="RefSeq" id="WP_008199096.1">
    <property type="nucleotide sequence ID" value="NZ_CM001023.1"/>
</dbReference>
<protein>
    <submittedName>
        <fullName evidence="2">Transmembrane protein</fullName>
    </submittedName>
</protein>
<reference evidence="2 3" key="1">
    <citation type="journal article" date="2011" name="J. Bacteriol.">
        <title>Complete genome sequence of Algoriphagus sp. PR1, bacterial prey of a colony-forming choanoflagellate.</title>
        <authorList>
            <person name="Alegado R.A."/>
            <person name="Ferriera S."/>
            <person name="Nusbaum C."/>
            <person name="Young S.K."/>
            <person name="Zeng Q."/>
            <person name="Imamovic A."/>
            <person name="Fairclough S.R."/>
            <person name="King N."/>
        </authorList>
    </citation>
    <scope>NUCLEOTIDE SEQUENCE [LARGE SCALE GENOMIC DNA]</scope>
    <source>
        <strain evidence="2 3">PR1</strain>
    </source>
</reference>
<keyword evidence="3" id="KW-1185">Reference proteome</keyword>
<name>A3HYW1_9BACT</name>
<dbReference type="OrthoDB" id="329078at2"/>
<dbReference type="PANTHER" id="PTHR34262">
    <property type="entry name" value="TRANSMEMBRANE PROTEIN 220"/>
    <property type="match status" value="1"/>
</dbReference>
<dbReference type="InterPro" id="IPR029377">
    <property type="entry name" value="TMEM220"/>
</dbReference>
<dbReference type="PANTHER" id="PTHR34262:SF1">
    <property type="entry name" value="TRANSMEMBRANE PROTEIN 220"/>
    <property type="match status" value="1"/>
</dbReference>
<feature type="transmembrane region" description="Helical" evidence="1">
    <location>
        <begin position="29"/>
        <end position="46"/>
    </location>
</feature>
<evidence type="ECO:0000313" key="3">
    <source>
        <dbReference type="Proteomes" id="UP000003919"/>
    </source>
</evidence>
<dbReference type="EMBL" id="AAXU02000001">
    <property type="protein sequence ID" value="EAZ80447.1"/>
    <property type="molecule type" value="Genomic_DNA"/>
</dbReference>
<dbReference type="HOGENOM" id="CLU_154675_0_0_10"/>
<dbReference type="AlphaFoldDB" id="A3HYW1"/>
<organism evidence="2 3">
    <name type="scientific">Algoriphagus machipongonensis</name>
    <dbReference type="NCBI Taxonomy" id="388413"/>
    <lineage>
        <taxon>Bacteria</taxon>
        <taxon>Pseudomonadati</taxon>
        <taxon>Bacteroidota</taxon>
        <taxon>Cytophagia</taxon>
        <taxon>Cytophagales</taxon>
        <taxon>Cyclobacteriaceae</taxon>
        <taxon>Algoriphagus</taxon>
    </lineage>
</organism>
<keyword evidence="1" id="KW-0472">Membrane</keyword>
<comment type="caution">
    <text evidence="2">The sequence shown here is derived from an EMBL/GenBank/DDBJ whole genome shotgun (WGS) entry which is preliminary data.</text>
</comment>
<keyword evidence="1" id="KW-1133">Transmembrane helix</keyword>
<dbReference type="eggNOG" id="ENOG5032VGE">
    <property type="taxonomic scope" value="Bacteria"/>
</dbReference>
<gene>
    <name evidence="2" type="ORF">ALPR1_05975</name>
</gene>
<keyword evidence="1 2" id="KW-0812">Transmembrane</keyword>
<dbReference type="Proteomes" id="UP000003919">
    <property type="component" value="Unassembled WGS sequence"/>
</dbReference>
<evidence type="ECO:0000313" key="2">
    <source>
        <dbReference type="EMBL" id="EAZ80447.1"/>
    </source>
</evidence>